<comment type="caution">
    <text evidence="1">The sequence shown here is derived from an EMBL/GenBank/DDBJ whole genome shotgun (WGS) entry which is preliminary data.</text>
</comment>
<gene>
    <name evidence="1" type="ORF">SDC9_141682</name>
</gene>
<reference evidence="1" key="1">
    <citation type="submission" date="2019-08" db="EMBL/GenBank/DDBJ databases">
        <authorList>
            <person name="Kucharzyk K."/>
            <person name="Murdoch R.W."/>
            <person name="Higgins S."/>
            <person name="Loffler F."/>
        </authorList>
    </citation>
    <scope>NUCLEOTIDE SEQUENCE</scope>
</reference>
<dbReference type="EMBL" id="VSSQ01041149">
    <property type="protein sequence ID" value="MPM94536.1"/>
    <property type="molecule type" value="Genomic_DNA"/>
</dbReference>
<proteinExistence type="predicted"/>
<sequence length="108" mass="11640">MFQGKTDRINGLDNAIMQVHANAITFFQNGQTAALHIKAGVLHGGGRPGTDGLQELNFQFIQRAGVAGGNAHGAERSAPAVERYHHDLVDADFFDLRVELGQIFVGQV</sequence>
<organism evidence="1">
    <name type="scientific">bioreactor metagenome</name>
    <dbReference type="NCBI Taxonomy" id="1076179"/>
    <lineage>
        <taxon>unclassified sequences</taxon>
        <taxon>metagenomes</taxon>
        <taxon>ecological metagenomes</taxon>
    </lineage>
</organism>
<dbReference type="AlphaFoldDB" id="A0A645DYW4"/>
<accession>A0A645DYW4</accession>
<evidence type="ECO:0000313" key="1">
    <source>
        <dbReference type="EMBL" id="MPM94536.1"/>
    </source>
</evidence>
<protein>
    <submittedName>
        <fullName evidence="1">Uncharacterized protein</fullName>
    </submittedName>
</protein>
<name>A0A645DYW4_9ZZZZ</name>